<dbReference type="CDD" id="cd00831">
    <property type="entry name" value="CHS_like"/>
    <property type="match status" value="1"/>
</dbReference>
<evidence type="ECO:0000256" key="8">
    <source>
        <dbReference type="SAM" id="MobiDB-lite"/>
    </source>
</evidence>
<dbReference type="SUPFAM" id="SSF53901">
    <property type="entry name" value="Thiolase-like"/>
    <property type="match status" value="2"/>
</dbReference>
<dbReference type="Gene3D" id="3.40.47.10">
    <property type="match status" value="1"/>
</dbReference>
<feature type="active site" evidence="7">
    <location>
        <position position="346"/>
    </location>
</feature>
<comment type="pathway">
    <text evidence="1 6">Lipid metabolism; fatty acid biosynthesis.</text>
</comment>
<keyword evidence="9" id="KW-0812">Transmembrane</keyword>
<keyword evidence="9" id="KW-1133">Transmembrane helix</keyword>
<evidence type="ECO:0000256" key="4">
    <source>
        <dbReference type="ARBA" id="ARBA00023315"/>
    </source>
</evidence>
<dbReference type="PIRSF" id="PIRSF036417">
    <property type="entry name" value="3-ktacl-CoA_syn"/>
    <property type="match status" value="1"/>
</dbReference>
<dbReference type="GO" id="GO:0009922">
    <property type="term" value="F:fatty acid elongase activity"/>
    <property type="evidence" value="ECO:0007669"/>
    <property type="project" value="UniProtKB-EC"/>
</dbReference>
<dbReference type="Pfam" id="PF08392">
    <property type="entry name" value="FAE1_CUT1_RppA"/>
    <property type="match status" value="1"/>
</dbReference>
<keyword evidence="9" id="KW-0472">Membrane</keyword>
<organism evidence="12">
    <name type="scientific">Eucalyptus grandis</name>
    <name type="common">Flooded gum</name>
    <dbReference type="NCBI Taxonomy" id="71139"/>
    <lineage>
        <taxon>Eukaryota</taxon>
        <taxon>Viridiplantae</taxon>
        <taxon>Streptophyta</taxon>
        <taxon>Embryophyta</taxon>
        <taxon>Tracheophyta</taxon>
        <taxon>Spermatophyta</taxon>
        <taxon>Magnoliopsida</taxon>
        <taxon>eudicotyledons</taxon>
        <taxon>Gunneridae</taxon>
        <taxon>Pentapetalae</taxon>
        <taxon>rosids</taxon>
        <taxon>malvids</taxon>
        <taxon>Myrtales</taxon>
        <taxon>Myrtaceae</taxon>
        <taxon>Myrtoideae</taxon>
        <taxon>Eucalypteae</taxon>
        <taxon>Eucalyptus</taxon>
    </lineage>
</organism>
<dbReference type="UniPathway" id="UPA00094"/>
<evidence type="ECO:0000256" key="1">
    <source>
        <dbReference type="ARBA" id="ARBA00005194"/>
    </source>
</evidence>
<feature type="transmembrane region" description="Helical" evidence="9">
    <location>
        <begin position="469"/>
        <end position="487"/>
    </location>
</feature>
<feature type="compositionally biased region" description="Low complexity" evidence="8">
    <location>
        <begin position="428"/>
        <end position="447"/>
    </location>
</feature>
<feature type="active site" evidence="7">
    <location>
        <position position="379"/>
    </location>
</feature>
<evidence type="ECO:0000256" key="5">
    <source>
        <dbReference type="ARBA" id="ARBA00047375"/>
    </source>
</evidence>
<dbReference type="InterPro" id="IPR013601">
    <property type="entry name" value="FAE1_typ3_polyketide_synth"/>
</dbReference>
<comment type="similarity">
    <text evidence="2 6">Belongs to the thiolase-like superfamily. Chalcone/stilbene synthases family.</text>
</comment>
<evidence type="ECO:0000259" key="11">
    <source>
        <dbReference type="Pfam" id="PF08541"/>
    </source>
</evidence>
<evidence type="ECO:0000259" key="10">
    <source>
        <dbReference type="Pfam" id="PF08392"/>
    </source>
</evidence>
<feature type="active site" evidence="7">
    <location>
        <position position="375"/>
    </location>
</feature>
<dbReference type="InterPro" id="IPR013747">
    <property type="entry name" value="ACP_syn_III_C"/>
</dbReference>
<dbReference type="PANTHER" id="PTHR31561">
    <property type="entry name" value="3-KETOACYL-COA SYNTHASE"/>
    <property type="match status" value="1"/>
</dbReference>
<dbReference type="InterPro" id="IPR016039">
    <property type="entry name" value="Thiolase-like"/>
</dbReference>
<evidence type="ECO:0000256" key="3">
    <source>
        <dbReference type="ARBA" id="ARBA00022679"/>
    </source>
</evidence>
<evidence type="ECO:0000256" key="7">
    <source>
        <dbReference type="PIRSR" id="PIRSR036417-1"/>
    </source>
</evidence>
<sequence length="501" mass="55196">MEITVLAAMYIFAVSYAMLSLVRGVLRRRSQCCYMLGYECYKAPEDTKLSTDECARIILRNKNLDLEDYRFLLKTMARSGIGEDTYGPRLVLEGHEETPTLSEAHRELDEVFQQTVSKVLASTGVAPSEIDILIVNVSLFSPAPSLTSRIVNHFKLRDNIKTFNLAGMGCSASLVAIHLVQELFKTKDNALALVVSTESMGSHWYCGKEKSMIISNCLFRMGGCAVLLTNDRNRAKDGAIMKLSHSVRIHHGSHDESYSCCIQEEDGQGHQGFRLTKYLVKAAGQALEANLRILLPQVLPVRELVRYKLANALANNPLAKRKNRKVRGGPSLNLNLRSGIDHFCVHPGGKAVIDTVGKGLNLSDYDLEPSRMALHRFGNTSAGGNWYVLAYMEAKKRLKRGDKVLMISLGAGFKSNTITRGSAPTPHSWTSSGGSMMSSSTSSGSTKSGGWCVDRAVCAHLPSYEQSKVIGLLLVLAFPLLCFLAFIEQELFIKYQVDSSK</sequence>
<dbReference type="Gramene" id="KCW51679">
    <property type="protein sequence ID" value="KCW51679"/>
    <property type="gene ID" value="EUGRSUZ_J01159"/>
</dbReference>
<keyword evidence="4 6" id="KW-0012">Acyltransferase</keyword>
<dbReference type="Pfam" id="PF08541">
    <property type="entry name" value="ACP_syn_III_C"/>
    <property type="match status" value="1"/>
</dbReference>
<dbReference type="InParanoid" id="A0A059AD59"/>
<proteinExistence type="inferred from homology"/>
<evidence type="ECO:0000313" key="12">
    <source>
        <dbReference type="EMBL" id="KCW51679.1"/>
    </source>
</evidence>
<dbReference type="STRING" id="71139.A0A059AD59"/>
<evidence type="ECO:0000256" key="2">
    <source>
        <dbReference type="ARBA" id="ARBA00005531"/>
    </source>
</evidence>
<evidence type="ECO:0000256" key="9">
    <source>
        <dbReference type="SAM" id="Phobius"/>
    </source>
</evidence>
<accession>A0A059AD59</accession>
<feature type="transmembrane region" description="Helical" evidence="9">
    <location>
        <begin position="6"/>
        <end position="26"/>
    </location>
</feature>
<feature type="domain" description="Beta-ketoacyl-[acyl-carrier-protein] synthase III C-terminal" evidence="11">
    <location>
        <begin position="339"/>
        <end position="414"/>
    </location>
</feature>
<feature type="active site" evidence="7">
    <location>
        <position position="342"/>
    </location>
</feature>
<feature type="active site" evidence="7">
    <location>
        <position position="250"/>
    </location>
</feature>
<gene>
    <name evidence="12" type="ORF">EUGRSUZ_J01159</name>
</gene>
<keyword evidence="3 6" id="KW-0808">Transferase</keyword>
<feature type="domain" description="FAE" evidence="10">
    <location>
        <begin position="26"/>
        <end position="310"/>
    </location>
</feature>
<protein>
    <recommendedName>
        <fullName evidence="6">3-ketoacyl-CoA synthase</fullName>
        <ecNumber evidence="6">2.3.1.-</ecNumber>
    </recommendedName>
</protein>
<dbReference type="AlphaFoldDB" id="A0A059AD59"/>
<dbReference type="EC" id="2.3.1.-" evidence="6"/>
<feature type="region of interest" description="Disordered" evidence="8">
    <location>
        <begin position="420"/>
        <end position="447"/>
    </location>
</feature>
<dbReference type="OMA" id="ESISPHW"/>
<feature type="active site" evidence="7">
    <location>
        <position position="170"/>
    </location>
</feature>
<evidence type="ECO:0000256" key="6">
    <source>
        <dbReference type="PIRNR" id="PIRNR036417"/>
    </source>
</evidence>
<dbReference type="GO" id="GO:0016020">
    <property type="term" value="C:membrane"/>
    <property type="evidence" value="ECO:0007669"/>
    <property type="project" value="InterPro"/>
</dbReference>
<name>A0A059AD59_EUCGR</name>
<comment type="catalytic activity">
    <reaction evidence="5">
        <text>a very-long-chain acyl-CoA + malonyl-CoA + H(+) = a very-long-chain 3-oxoacyl-CoA + CO2 + CoA</text>
        <dbReference type="Rhea" id="RHEA:32727"/>
        <dbReference type="ChEBI" id="CHEBI:15378"/>
        <dbReference type="ChEBI" id="CHEBI:16526"/>
        <dbReference type="ChEBI" id="CHEBI:57287"/>
        <dbReference type="ChEBI" id="CHEBI:57384"/>
        <dbReference type="ChEBI" id="CHEBI:90725"/>
        <dbReference type="ChEBI" id="CHEBI:90736"/>
        <dbReference type="EC" id="2.3.1.199"/>
    </reaction>
</comment>
<dbReference type="InterPro" id="IPR012392">
    <property type="entry name" value="3-ktacl-CoA_syn"/>
</dbReference>
<reference evidence="12" key="1">
    <citation type="submission" date="2013-07" db="EMBL/GenBank/DDBJ databases">
        <title>The genome of Eucalyptus grandis.</title>
        <authorList>
            <person name="Schmutz J."/>
            <person name="Hayes R."/>
            <person name="Myburg A."/>
            <person name="Tuskan G."/>
            <person name="Grattapaglia D."/>
            <person name="Rokhsar D.S."/>
        </authorList>
    </citation>
    <scope>NUCLEOTIDE SEQUENCE</scope>
    <source>
        <tissue evidence="12">Leaf extractions</tissue>
    </source>
</reference>
<dbReference type="EMBL" id="KK198762">
    <property type="protein sequence ID" value="KCW51679.1"/>
    <property type="molecule type" value="Genomic_DNA"/>
</dbReference>
<dbReference type="GO" id="GO:0006633">
    <property type="term" value="P:fatty acid biosynthetic process"/>
    <property type="evidence" value="ECO:0007669"/>
    <property type="project" value="UniProtKB-UniPathway"/>
</dbReference>